<dbReference type="InterPro" id="IPR016518">
    <property type="entry name" value="Alpha-L-fucosidase"/>
</dbReference>
<dbReference type="STRING" id="1079859.SAMN04515674_12218"/>
<dbReference type="Gene3D" id="2.70.98.50">
    <property type="entry name" value="putative glycoside hydrolase family protein from bacillus halodurans"/>
    <property type="match status" value="1"/>
</dbReference>
<evidence type="ECO:0000256" key="1">
    <source>
        <dbReference type="SAM" id="SignalP"/>
    </source>
</evidence>
<name>A0A1I5YWP5_9BACT</name>
<dbReference type="PANTHER" id="PTHR31084">
    <property type="entry name" value="ALPHA-L-FUCOSIDASE 2"/>
    <property type="match status" value="1"/>
</dbReference>
<dbReference type="RefSeq" id="WP_092019719.1">
    <property type="nucleotide sequence ID" value="NZ_FOXH01000022.1"/>
</dbReference>
<dbReference type="PIRSF" id="PIRSF007663">
    <property type="entry name" value="UCP007663"/>
    <property type="match status" value="1"/>
</dbReference>
<keyword evidence="6" id="KW-1185">Reference proteome</keyword>
<proteinExistence type="predicted"/>
<dbReference type="Pfam" id="PF21307">
    <property type="entry name" value="Glyco_hydro_95_C"/>
    <property type="match status" value="1"/>
</dbReference>
<sequence length="837" mass="93558">MKLLNTAVFLFISTFVFAQNDFKVWYKQPARNWNEALPIGNGRIGAMIFGKVDEELIQLNEETLWSGGPANLNPNPGVSKYLPQVREALFNEDYQKAHDLTTKIQGLYTESFEPLGDLLLKQKFSGNPTDYYRDIDIQNATSTTRFKIGEVLFSREMFVSAPGQVIAIRLKASQKGALNVFLSTKSPLHFQNSKLSANEILMKGKAPVHTDPNYVGYNKEPIIYEDPTGCKGTRFALIIKVQSTDGKTNSSEAGINISDASEAVILVSAATSFNGFDKCPDSEGKDELKLAKGYLSSASKFNFETLKTAHIADYKKYFNRVSLNLNNNPAVNLPTDERLAKYTDGAEDSGLEALYFQFGRYLLISSSRPGGVPANLQGIWNASVRPPWSSNFTTNINAEMNYWMAEMCNLSEMHQPFLELIKNIAKTGKATAKNFYNMRGWTVHHNSDIWATSNPVGDLGKGSPSWANWAVGGAWISQHLWEHYQFTGNKKYLSETAYPIMKDAALFCSDWLVKDKNGYWVTAPATTPENIFVTEKGYAGDVSVATTMDMALIWDLFTNVIEASEKLNIDQEFRNELIAKKAQLFPLQIGKKGNLQEWYKDWEDREPQHRHVSHLFALHPGREISPLNTPKFAEAAKRTLELRGDDGTGWSKAWKINFWARLHDGNHAYKLVRDLLKLTGMEGTNYSTGGGTYPNLFCAHPPFQIDGNFGGTSGIGEMLLQSHDGVINLLPSIPDVWKDGSVKGLKARGGFELDITWKNKKITSLKVKSLYGGNCRIRLQNSLEKSNPGKLNIAKGKNTNSFYQIPENQFKSTGSKSEAFEYDLNTEAGKTYLISSK</sequence>
<feature type="domain" description="Alpha fucosidase A-like C-terminal" evidence="3">
    <location>
        <begin position="721"/>
        <end position="792"/>
    </location>
</feature>
<feature type="domain" description="Glycosyl hydrolase family 95 N-terminal" evidence="2">
    <location>
        <begin position="25"/>
        <end position="274"/>
    </location>
</feature>
<dbReference type="InterPro" id="IPR054363">
    <property type="entry name" value="GH95_cat"/>
</dbReference>
<dbReference type="Gene3D" id="2.60.40.1180">
    <property type="entry name" value="Golgi alpha-mannosidase II"/>
    <property type="match status" value="1"/>
</dbReference>
<dbReference type="Pfam" id="PF14498">
    <property type="entry name" value="Glyco_hyd_65N_2"/>
    <property type="match status" value="1"/>
</dbReference>
<dbReference type="SUPFAM" id="SSF48208">
    <property type="entry name" value="Six-hairpin glycosidases"/>
    <property type="match status" value="1"/>
</dbReference>
<evidence type="ECO:0000259" key="3">
    <source>
        <dbReference type="Pfam" id="PF21307"/>
    </source>
</evidence>
<keyword evidence="1" id="KW-0732">Signal</keyword>
<dbReference type="Proteomes" id="UP000199306">
    <property type="component" value="Unassembled WGS sequence"/>
</dbReference>
<dbReference type="GO" id="GO:0004560">
    <property type="term" value="F:alpha-L-fucosidase activity"/>
    <property type="evidence" value="ECO:0007669"/>
    <property type="project" value="InterPro"/>
</dbReference>
<gene>
    <name evidence="5" type="ORF">SAMN04515674_12218</name>
</gene>
<evidence type="ECO:0000259" key="4">
    <source>
        <dbReference type="Pfam" id="PF22124"/>
    </source>
</evidence>
<dbReference type="Pfam" id="PF22124">
    <property type="entry name" value="Glyco_hydro_95_cat"/>
    <property type="match status" value="1"/>
</dbReference>
<organism evidence="5 6">
    <name type="scientific">Pseudarcicella hirudinis</name>
    <dbReference type="NCBI Taxonomy" id="1079859"/>
    <lineage>
        <taxon>Bacteria</taxon>
        <taxon>Pseudomonadati</taxon>
        <taxon>Bacteroidota</taxon>
        <taxon>Cytophagia</taxon>
        <taxon>Cytophagales</taxon>
        <taxon>Flectobacillaceae</taxon>
        <taxon>Pseudarcicella</taxon>
    </lineage>
</organism>
<dbReference type="FunFam" id="1.50.10.10:FF:000028">
    <property type="entry name" value="Alpha-L-fucosidase 2"/>
    <property type="match status" value="1"/>
</dbReference>
<evidence type="ECO:0000259" key="2">
    <source>
        <dbReference type="Pfam" id="PF14498"/>
    </source>
</evidence>
<dbReference type="EMBL" id="FOXH01000022">
    <property type="protein sequence ID" value="SFQ48435.1"/>
    <property type="molecule type" value="Genomic_DNA"/>
</dbReference>
<dbReference type="InterPro" id="IPR049053">
    <property type="entry name" value="AFCA-like_C"/>
</dbReference>
<feature type="domain" description="Glycosyl hydrolase family 95 catalytic" evidence="4">
    <location>
        <begin position="303"/>
        <end position="719"/>
    </location>
</feature>
<dbReference type="InterPro" id="IPR027414">
    <property type="entry name" value="GH95_N_dom"/>
</dbReference>
<evidence type="ECO:0000313" key="6">
    <source>
        <dbReference type="Proteomes" id="UP000199306"/>
    </source>
</evidence>
<dbReference type="GO" id="GO:0005975">
    <property type="term" value="P:carbohydrate metabolic process"/>
    <property type="evidence" value="ECO:0007669"/>
    <property type="project" value="InterPro"/>
</dbReference>
<dbReference type="InterPro" id="IPR008928">
    <property type="entry name" value="6-hairpin_glycosidase_sf"/>
</dbReference>
<reference evidence="5 6" key="1">
    <citation type="submission" date="2016-10" db="EMBL/GenBank/DDBJ databases">
        <authorList>
            <person name="de Groot N.N."/>
        </authorList>
    </citation>
    <scope>NUCLEOTIDE SEQUENCE [LARGE SCALE GENOMIC DNA]</scope>
    <source>
        <strain evidence="6">E92,LMG 26720,CCM 7988</strain>
    </source>
</reference>
<feature type="chain" id="PRO_5011665150" evidence="1">
    <location>
        <begin position="19"/>
        <end position="837"/>
    </location>
</feature>
<evidence type="ECO:0000313" key="5">
    <source>
        <dbReference type="EMBL" id="SFQ48435.1"/>
    </source>
</evidence>
<dbReference type="InterPro" id="IPR013780">
    <property type="entry name" value="Glyco_hydro_b"/>
</dbReference>
<dbReference type="OrthoDB" id="9802600at2"/>
<dbReference type="PANTHER" id="PTHR31084:SF0">
    <property type="entry name" value="ALPHA-L-FUCOSIDASE 2"/>
    <property type="match status" value="1"/>
</dbReference>
<protein>
    <submittedName>
        <fullName evidence="5">Alpha-L-fucosidase 2</fullName>
    </submittedName>
</protein>
<accession>A0A1I5YWP5</accession>
<dbReference type="AlphaFoldDB" id="A0A1I5YWP5"/>
<feature type="signal peptide" evidence="1">
    <location>
        <begin position="1"/>
        <end position="18"/>
    </location>
</feature>